<gene>
    <name evidence="2" type="primary">RanBPM_7</name>
    <name evidence="2" type="ORF">g.104737</name>
</gene>
<name>A0A1D1XKH6_9ARAE</name>
<feature type="domain" description="Myb/SANT-like" evidence="1">
    <location>
        <begin position="41"/>
        <end position="123"/>
    </location>
</feature>
<evidence type="ECO:0000313" key="2">
    <source>
        <dbReference type="EMBL" id="JAT42872.1"/>
    </source>
</evidence>
<protein>
    <submittedName>
        <fullName evidence="2">Ran-binding proteins 9/10</fullName>
    </submittedName>
</protein>
<dbReference type="PANTHER" id="PTHR46929:SF3">
    <property type="entry name" value="MYB_SANT-LIKE DOMAIN-CONTAINING PROTEIN"/>
    <property type="match status" value="1"/>
</dbReference>
<feature type="non-terminal residue" evidence="2">
    <location>
        <position position="1"/>
    </location>
</feature>
<dbReference type="AlphaFoldDB" id="A0A1D1XKH6"/>
<accession>A0A1D1XKH6</accession>
<sequence length="148" mass="16787">CVCVCVYACGLCHNSVCMCAPLLTSFPTVDSEMAGIPRVGNWTPHQDRILIELLLDNLYKTGVKLGIQKSSVFSDILSQFNETAGVHFTKDKLVNRWRNLRKDYVLYTDLCNRSGWGWDDSTKLPVPSGVCGWDEVITLKPEYRRIRD</sequence>
<reference evidence="2" key="1">
    <citation type="submission" date="2015-07" db="EMBL/GenBank/DDBJ databases">
        <title>Transcriptome Assembly of Anthurium amnicola.</title>
        <authorList>
            <person name="Suzuki J."/>
        </authorList>
    </citation>
    <scope>NUCLEOTIDE SEQUENCE</scope>
</reference>
<organism evidence="2">
    <name type="scientific">Anthurium amnicola</name>
    <dbReference type="NCBI Taxonomy" id="1678845"/>
    <lineage>
        <taxon>Eukaryota</taxon>
        <taxon>Viridiplantae</taxon>
        <taxon>Streptophyta</taxon>
        <taxon>Embryophyta</taxon>
        <taxon>Tracheophyta</taxon>
        <taxon>Spermatophyta</taxon>
        <taxon>Magnoliopsida</taxon>
        <taxon>Liliopsida</taxon>
        <taxon>Araceae</taxon>
        <taxon>Pothoideae</taxon>
        <taxon>Potheae</taxon>
        <taxon>Anthurium</taxon>
    </lineage>
</organism>
<dbReference type="Pfam" id="PF12776">
    <property type="entry name" value="Myb_DNA-bind_3"/>
    <property type="match status" value="1"/>
</dbReference>
<dbReference type="EMBL" id="GDJX01025064">
    <property type="protein sequence ID" value="JAT42872.1"/>
    <property type="molecule type" value="Transcribed_RNA"/>
</dbReference>
<evidence type="ECO:0000259" key="1">
    <source>
        <dbReference type="Pfam" id="PF12776"/>
    </source>
</evidence>
<dbReference type="InterPro" id="IPR024752">
    <property type="entry name" value="Myb/SANT-like_dom"/>
</dbReference>
<proteinExistence type="predicted"/>
<feature type="non-terminal residue" evidence="2">
    <location>
        <position position="148"/>
    </location>
</feature>
<dbReference type="PANTHER" id="PTHR46929">
    <property type="entry name" value="EXPRESSED PROTEIN"/>
    <property type="match status" value="1"/>
</dbReference>